<feature type="transmembrane region" description="Helical" evidence="8">
    <location>
        <begin position="230"/>
        <end position="248"/>
    </location>
</feature>
<evidence type="ECO:0000313" key="9">
    <source>
        <dbReference type="EMBL" id="CRL10229.1"/>
    </source>
</evidence>
<dbReference type="PANTHER" id="PTHR30269">
    <property type="entry name" value="TRANSMEMBRANE PROTEIN YFCA"/>
    <property type="match status" value="1"/>
</dbReference>
<dbReference type="STRING" id="481446.NIT7645_02426"/>
<evidence type="ECO:0000256" key="3">
    <source>
        <dbReference type="ARBA" id="ARBA00022448"/>
    </source>
</evidence>
<keyword evidence="5 8" id="KW-0812">Transmembrane</keyword>
<feature type="transmembrane region" description="Helical" evidence="8">
    <location>
        <begin position="106"/>
        <end position="124"/>
    </location>
</feature>
<dbReference type="Proteomes" id="UP000043764">
    <property type="component" value="Unassembled WGS sequence"/>
</dbReference>
<dbReference type="GO" id="GO:0005886">
    <property type="term" value="C:plasma membrane"/>
    <property type="evidence" value="ECO:0007669"/>
    <property type="project" value="UniProtKB-SubCell"/>
</dbReference>
<feature type="transmembrane region" description="Helical" evidence="8">
    <location>
        <begin position="131"/>
        <end position="148"/>
    </location>
</feature>
<evidence type="ECO:0000256" key="7">
    <source>
        <dbReference type="ARBA" id="ARBA00023136"/>
    </source>
</evidence>
<comment type="similarity">
    <text evidence="2 8">Belongs to the 4-toluene sulfonate uptake permease (TSUP) (TC 2.A.102) family.</text>
</comment>
<organism evidence="9 10">
    <name type="scientific">Phaeobacter italicus</name>
    <dbReference type="NCBI Taxonomy" id="481446"/>
    <lineage>
        <taxon>Bacteria</taxon>
        <taxon>Pseudomonadati</taxon>
        <taxon>Pseudomonadota</taxon>
        <taxon>Alphaproteobacteria</taxon>
        <taxon>Rhodobacterales</taxon>
        <taxon>Roseobacteraceae</taxon>
        <taxon>Phaeobacter</taxon>
    </lineage>
</organism>
<keyword evidence="10" id="KW-1185">Reference proteome</keyword>
<dbReference type="PANTHER" id="PTHR30269:SF37">
    <property type="entry name" value="MEMBRANE TRANSPORTER PROTEIN"/>
    <property type="match status" value="1"/>
</dbReference>
<reference evidence="10" key="1">
    <citation type="submission" date="2015-05" db="EMBL/GenBank/DDBJ databases">
        <authorList>
            <person name="Rodrigo-Torres Lidia"/>
            <person name="Arahal R.David."/>
        </authorList>
    </citation>
    <scope>NUCLEOTIDE SEQUENCE [LARGE SCALE GENOMIC DNA]</scope>
    <source>
        <strain evidence="10">CECT 7321</strain>
    </source>
</reference>
<feature type="transmembrane region" description="Helical" evidence="8">
    <location>
        <begin position="260"/>
        <end position="278"/>
    </location>
</feature>
<gene>
    <name evidence="9" type="ORF">NIT7321_01073</name>
</gene>
<evidence type="ECO:0000256" key="6">
    <source>
        <dbReference type="ARBA" id="ARBA00022989"/>
    </source>
</evidence>
<evidence type="ECO:0000256" key="4">
    <source>
        <dbReference type="ARBA" id="ARBA00022475"/>
    </source>
</evidence>
<dbReference type="AlphaFoldDB" id="A0A0H5CZK0"/>
<accession>A0A0H5CZK0</accession>
<evidence type="ECO:0000256" key="5">
    <source>
        <dbReference type="ARBA" id="ARBA00022692"/>
    </source>
</evidence>
<proteinExistence type="inferred from homology"/>
<name>A0A0H5CZK0_9RHOB</name>
<evidence type="ECO:0000256" key="8">
    <source>
        <dbReference type="RuleBase" id="RU363041"/>
    </source>
</evidence>
<keyword evidence="3" id="KW-0813">Transport</keyword>
<feature type="transmembrane region" description="Helical" evidence="8">
    <location>
        <begin position="62"/>
        <end position="86"/>
    </location>
</feature>
<sequence>MRGKGECAAGYSNPTISAKEATFEGLRRFLLMPEITVMFFVVAVLAVTFAGISKGGFGSGAAFASSSILALIVEPGVALAFMLPLLMLIDVASLRPYWGRWRLRESLLLIAGGLPGVGLGAVFYRSVDADGMRVLIGVLSVGFVVWQLSEGLRARLSEPRDRANAVGLIAGVVAGFTSFVSHAGGPPAAVYLLGRRMSKTEYQASTVLVFGVLNAAKFLPYAAFGLVTPASLTLDLMLAPFALIGTWIGVKLHHRVPERLFFGLTYVLLMVTGTKLIWDGLT</sequence>
<dbReference type="InterPro" id="IPR052017">
    <property type="entry name" value="TSUP"/>
</dbReference>
<evidence type="ECO:0000313" key="10">
    <source>
        <dbReference type="Proteomes" id="UP000043764"/>
    </source>
</evidence>
<feature type="transmembrane region" description="Helical" evidence="8">
    <location>
        <begin position="168"/>
        <end position="193"/>
    </location>
</feature>
<feature type="transmembrane region" description="Helical" evidence="8">
    <location>
        <begin position="29"/>
        <end position="50"/>
    </location>
</feature>
<keyword evidence="6 8" id="KW-1133">Transmembrane helix</keyword>
<dbReference type="Pfam" id="PF01925">
    <property type="entry name" value="TauE"/>
    <property type="match status" value="1"/>
</dbReference>
<dbReference type="EMBL" id="CVRL01000013">
    <property type="protein sequence ID" value="CRL10229.1"/>
    <property type="molecule type" value="Genomic_DNA"/>
</dbReference>
<dbReference type="InterPro" id="IPR002781">
    <property type="entry name" value="TM_pro_TauE-like"/>
</dbReference>
<comment type="subcellular location">
    <subcellularLocation>
        <location evidence="1 8">Cell membrane</location>
        <topology evidence="1 8">Multi-pass membrane protein</topology>
    </subcellularLocation>
</comment>
<protein>
    <recommendedName>
        <fullName evidence="8">Probable membrane transporter protein</fullName>
    </recommendedName>
</protein>
<keyword evidence="4 8" id="KW-1003">Cell membrane</keyword>
<evidence type="ECO:0000256" key="2">
    <source>
        <dbReference type="ARBA" id="ARBA00009142"/>
    </source>
</evidence>
<evidence type="ECO:0000256" key="1">
    <source>
        <dbReference type="ARBA" id="ARBA00004651"/>
    </source>
</evidence>
<keyword evidence="7 8" id="KW-0472">Membrane</keyword>